<keyword evidence="5" id="KW-1185">Reference proteome</keyword>
<reference evidence="4 5" key="1">
    <citation type="journal article" date="2011" name="Proc. Natl. Acad. Sci. U.S.A.">
        <title>Niche of harmful alga Aureococcus anophagefferens revealed through ecogenomics.</title>
        <authorList>
            <person name="Gobler C.J."/>
            <person name="Berry D.L."/>
            <person name="Dyhrman S.T."/>
            <person name="Wilhelm S.W."/>
            <person name="Salamov A."/>
            <person name="Lobanov A.V."/>
            <person name="Zhang Y."/>
            <person name="Collier J.L."/>
            <person name="Wurch L.L."/>
            <person name="Kustka A.B."/>
            <person name="Dill B.D."/>
            <person name="Shah M."/>
            <person name="VerBerkmoes N.C."/>
            <person name="Kuo A."/>
            <person name="Terry A."/>
            <person name="Pangilinan J."/>
            <person name="Lindquist E.A."/>
            <person name="Lucas S."/>
            <person name="Paulsen I.T."/>
            <person name="Hattenrath-Lehmann T.K."/>
            <person name="Talmage S.C."/>
            <person name="Walker E.A."/>
            <person name="Koch F."/>
            <person name="Burson A.M."/>
            <person name="Marcoval M.A."/>
            <person name="Tang Y.Z."/>
            <person name="Lecleir G.R."/>
            <person name="Coyne K.J."/>
            <person name="Berg G.M."/>
            <person name="Bertrand E.M."/>
            <person name="Saito M.A."/>
            <person name="Gladyshev V.N."/>
            <person name="Grigoriev I.V."/>
        </authorList>
    </citation>
    <scope>NUCLEOTIDE SEQUENCE [LARGE SCALE GENOMIC DNA]</scope>
    <source>
        <strain evidence="5">CCMP 1984</strain>
    </source>
</reference>
<dbReference type="RefSeq" id="XP_009034672.1">
    <property type="nucleotide sequence ID" value="XM_009036424.1"/>
</dbReference>
<dbReference type="Pfam" id="PF13469">
    <property type="entry name" value="Sulfotransfer_3"/>
    <property type="match status" value="2"/>
</dbReference>
<keyword evidence="3" id="KW-0812">Transmembrane</keyword>
<dbReference type="Proteomes" id="UP000002729">
    <property type="component" value="Unassembled WGS sequence"/>
</dbReference>
<dbReference type="SUPFAM" id="SSF52540">
    <property type="entry name" value="P-loop containing nucleoside triphosphate hydrolases"/>
    <property type="match status" value="2"/>
</dbReference>
<dbReference type="Gene3D" id="3.40.50.300">
    <property type="entry name" value="P-loop containing nucleotide triphosphate hydrolases"/>
    <property type="match status" value="2"/>
</dbReference>
<evidence type="ECO:0000313" key="5">
    <source>
        <dbReference type="Proteomes" id="UP000002729"/>
    </source>
</evidence>
<dbReference type="InterPro" id="IPR027417">
    <property type="entry name" value="P-loop_NTPase"/>
</dbReference>
<feature type="coiled-coil region" evidence="1">
    <location>
        <begin position="767"/>
        <end position="794"/>
    </location>
</feature>
<accession>F0Y263</accession>
<gene>
    <name evidence="4" type="ORF">AURANDRAFT_62044</name>
</gene>
<proteinExistence type="predicted"/>
<name>F0Y263_AURAN</name>
<evidence type="ECO:0000313" key="4">
    <source>
        <dbReference type="EMBL" id="EGB11125.1"/>
    </source>
</evidence>
<dbReference type="AlphaFoldDB" id="F0Y263"/>
<keyword evidence="3" id="KW-0472">Membrane</keyword>
<dbReference type="EMBL" id="GL833123">
    <property type="protein sequence ID" value="EGB11125.1"/>
    <property type="molecule type" value="Genomic_DNA"/>
</dbReference>
<feature type="region of interest" description="Disordered" evidence="2">
    <location>
        <begin position="1"/>
        <end position="25"/>
    </location>
</feature>
<protein>
    <recommendedName>
        <fullName evidence="6">Sulfotransferase domain-containing protein</fullName>
    </recommendedName>
</protein>
<dbReference type="InParanoid" id="F0Y263"/>
<evidence type="ECO:0000256" key="3">
    <source>
        <dbReference type="SAM" id="Phobius"/>
    </source>
</evidence>
<evidence type="ECO:0000256" key="1">
    <source>
        <dbReference type="SAM" id="Coils"/>
    </source>
</evidence>
<feature type="transmembrane region" description="Helical" evidence="3">
    <location>
        <begin position="740"/>
        <end position="762"/>
    </location>
</feature>
<evidence type="ECO:0008006" key="6">
    <source>
        <dbReference type="Google" id="ProtNLM"/>
    </source>
</evidence>
<feature type="region of interest" description="Disordered" evidence="2">
    <location>
        <begin position="803"/>
        <end position="848"/>
    </location>
</feature>
<organism evidence="5">
    <name type="scientific">Aureococcus anophagefferens</name>
    <name type="common">Harmful bloom alga</name>
    <dbReference type="NCBI Taxonomy" id="44056"/>
    <lineage>
        <taxon>Eukaryota</taxon>
        <taxon>Sar</taxon>
        <taxon>Stramenopiles</taxon>
        <taxon>Ochrophyta</taxon>
        <taxon>Pelagophyceae</taxon>
        <taxon>Pelagomonadales</taxon>
        <taxon>Pelagomonadaceae</taxon>
        <taxon>Aureococcus</taxon>
    </lineage>
</organism>
<sequence length="848" mass="96013">MFADVHPKARRDKQRYKASSSGVPDVVDEEQPTLYEGYTRVAVPRPAGDDVACCVPKLATERDDRSFARLLRRRCILPYWFLLVFVRVAETSGHAWSSSKESDLGSRDTGSRLYRGLDTPLKQRSADAMAARGLVVHYNQAVDWDNFARIAETLKLRVVHLRRTDTKRTAVSEFLNKGTADCLDEYDKSKVTAHAQRISDLKKTWRDRLRQRRFPSLDVVYEDLVADADGGLRRIFDFLGTPPAELHDFHAGDGSTKMHPQEFAWTDYFYRYEGGTRVCPWKPAKVRDKPSLGPWTVDNQTRFIVLSTQRSGTHFMMAELRRHPQVFAFEEAFYEHEVPKDPAKFEKGLRVFFGMDKFARGALYRDLDEPLKRRSADAMAARGLVVHYNQMCDWDHFAEIANKLELRVVHLERKDARRTAVSEFLNHGDADCLSEHHIRKVAAKARRIAHLKKTWQGRLRQRRFPSLDVVYEELVADADGELRRIFDFLGTPRAELHDFQAGDGSTKKHPQEFAWTAYFYRDEGGTRGSNASLSSGVPEPVPEDHVVTFGESNRVAVSRSRDDDDVACCAFTLPDAGDERRFERLLRRRVVAFWWLLCVVARLAESINIVNSGLGNSAASQIWTAAFVVFSSVTATAPPQFQAACLERAHHISLAYTLVTHVVRFLRVYELSDAAREVEIRVVYASIRRSPIYYVLIVLQGFCVAFVCNGRLAFQALYVMLHLSMSLAVTRAAGADFDEVAPSAFAWVVAIAAANGVVYGVLKPLWLRAQRGANEALKKRVEQLGREKERIVWEWQLDVSRLAPRSPDDDEDISSPPDDGDRSKRPGDVVLAGSPNASLGDLDLDFSP</sequence>
<dbReference type="GeneID" id="20223708"/>
<evidence type="ECO:0000256" key="2">
    <source>
        <dbReference type="SAM" id="MobiDB-lite"/>
    </source>
</evidence>
<dbReference type="KEGG" id="aaf:AURANDRAFT_62044"/>
<keyword evidence="3" id="KW-1133">Transmembrane helix</keyword>
<feature type="transmembrane region" description="Helical" evidence="3">
    <location>
        <begin position="691"/>
        <end position="709"/>
    </location>
</feature>
<keyword evidence="1" id="KW-0175">Coiled coil</keyword>